<comment type="subcellular location">
    <subcellularLocation>
        <location evidence="6">Cytoplasm</location>
    </subcellularLocation>
</comment>
<dbReference type="Proteomes" id="UP000003494">
    <property type="component" value="Unassembled WGS sequence"/>
</dbReference>
<dbReference type="STRING" id="626523.GCWU000342_01597"/>
<name>C4GCA8_9FIRM</name>
<dbReference type="RefSeq" id="WP_006906594.1">
    <property type="nucleotide sequence ID" value="NZ_GG665866.1"/>
</dbReference>
<comment type="function">
    <text evidence="6">Specifically methylates the N7 position of a guanine in 16S rRNA.</text>
</comment>
<dbReference type="HOGENOM" id="CLU_065341_0_0_9"/>
<evidence type="ECO:0000256" key="5">
    <source>
        <dbReference type="ARBA" id="ARBA00022691"/>
    </source>
</evidence>
<evidence type="ECO:0000313" key="8">
    <source>
        <dbReference type="EMBL" id="EEP28050.1"/>
    </source>
</evidence>
<dbReference type="AlphaFoldDB" id="C4GCA8"/>
<keyword evidence="3 6" id="KW-0489">Methyltransferase</keyword>
<evidence type="ECO:0000313" key="9">
    <source>
        <dbReference type="Proteomes" id="UP000003494"/>
    </source>
</evidence>
<dbReference type="NCBIfam" id="TIGR00138">
    <property type="entry name" value="rsmG_gidB"/>
    <property type="match status" value="1"/>
</dbReference>
<dbReference type="PANTHER" id="PTHR31760:SF0">
    <property type="entry name" value="S-ADENOSYL-L-METHIONINE-DEPENDENT METHYLTRANSFERASES SUPERFAMILY PROTEIN"/>
    <property type="match status" value="1"/>
</dbReference>
<accession>C4GCA8</accession>
<evidence type="ECO:0000256" key="6">
    <source>
        <dbReference type="HAMAP-Rule" id="MF_00074"/>
    </source>
</evidence>
<dbReference type="EC" id="2.1.1.-" evidence="6"/>
<organism evidence="8 9">
    <name type="scientific">Shuttleworthella satelles DSM 14600</name>
    <dbReference type="NCBI Taxonomy" id="626523"/>
    <lineage>
        <taxon>Bacteria</taxon>
        <taxon>Bacillati</taxon>
        <taxon>Bacillota</taxon>
        <taxon>Clostridia</taxon>
        <taxon>Lachnospirales</taxon>
        <taxon>Lachnospiraceae</taxon>
        <taxon>Shuttleworthella</taxon>
    </lineage>
</organism>
<dbReference type="PIRSF" id="PIRSF003078">
    <property type="entry name" value="GidB"/>
    <property type="match status" value="1"/>
</dbReference>
<keyword evidence="1 6" id="KW-0963">Cytoplasm</keyword>
<evidence type="ECO:0000256" key="3">
    <source>
        <dbReference type="ARBA" id="ARBA00022603"/>
    </source>
</evidence>
<dbReference type="InterPro" id="IPR029063">
    <property type="entry name" value="SAM-dependent_MTases_sf"/>
</dbReference>
<keyword evidence="5 6" id="KW-0949">S-adenosyl-L-methionine</keyword>
<keyword evidence="9" id="KW-1185">Reference proteome</keyword>
<comment type="similarity">
    <text evidence="6">Belongs to the methyltransferase superfamily. RNA methyltransferase RsmG family.</text>
</comment>
<dbReference type="EMBL" id="ACIP02000003">
    <property type="protein sequence ID" value="EEP28050.1"/>
    <property type="molecule type" value="Genomic_DNA"/>
</dbReference>
<comment type="caution">
    <text evidence="6">Lacks conserved residue(s) required for the propagation of feature annotation.</text>
</comment>
<feature type="binding site" evidence="6">
    <location>
        <position position="83"/>
    </location>
    <ligand>
        <name>S-adenosyl-L-methionine</name>
        <dbReference type="ChEBI" id="CHEBI:59789"/>
    </ligand>
</feature>
<keyword evidence="2 6" id="KW-0698">rRNA processing</keyword>
<keyword evidence="4 6" id="KW-0808">Transferase</keyword>
<dbReference type="eggNOG" id="COG0357">
    <property type="taxonomic scope" value="Bacteria"/>
</dbReference>
<dbReference type="InterPro" id="IPR003682">
    <property type="entry name" value="rRNA_ssu_MeTfrase_G"/>
</dbReference>
<sequence>MEYDISKFTEGLNCLGYQLSEHQYQSFLTYYDMLIEWNKRMNLTTITEYQEVVSKHFLDSLSISNICSGLEGKLLDLGTGAGFPGIPLKIVYPDLKITLMDSLNKRIRFLQEVIDRLEFKNIEAIHGRAEEMSRQKKYRESYDHVVSRAVANISTLSEYCLPFVREGGDFIAYKSGQIEEELNEGKFGIRLLGGKIERVEQFTLPNSDFSRSLVMIRKTKKTPKTYPRKAGTPSKNPLKEK</sequence>
<evidence type="ECO:0000256" key="2">
    <source>
        <dbReference type="ARBA" id="ARBA00022552"/>
    </source>
</evidence>
<dbReference type="FunFam" id="3.40.50.150:FF:000041">
    <property type="entry name" value="Ribosomal RNA small subunit methyltransferase G"/>
    <property type="match status" value="1"/>
</dbReference>
<proteinExistence type="inferred from homology"/>
<dbReference type="GO" id="GO:0070043">
    <property type="term" value="F:rRNA (guanine-N7-)-methyltransferase activity"/>
    <property type="evidence" value="ECO:0007669"/>
    <property type="project" value="UniProtKB-UniRule"/>
</dbReference>
<dbReference type="SUPFAM" id="SSF53335">
    <property type="entry name" value="S-adenosyl-L-methionine-dependent methyltransferases"/>
    <property type="match status" value="1"/>
</dbReference>
<evidence type="ECO:0000256" key="1">
    <source>
        <dbReference type="ARBA" id="ARBA00022490"/>
    </source>
</evidence>
<feature type="binding site" evidence="6">
    <location>
        <position position="78"/>
    </location>
    <ligand>
        <name>S-adenosyl-L-methionine</name>
        <dbReference type="ChEBI" id="CHEBI:59789"/>
    </ligand>
</feature>
<dbReference type="CDD" id="cd02440">
    <property type="entry name" value="AdoMet_MTases"/>
    <property type="match status" value="1"/>
</dbReference>
<dbReference type="HAMAP" id="MF_00074">
    <property type="entry name" value="16SrRNA_methyltr_G"/>
    <property type="match status" value="1"/>
</dbReference>
<comment type="caution">
    <text evidence="8">The sequence shown here is derived from an EMBL/GenBank/DDBJ whole genome shotgun (WGS) entry which is preliminary data.</text>
</comment>
<feature type="binding site" evidence="6">
    <location>
        <position position="148"/>
    </location>
    <ligand>
        <name>S-adenosyl-L-methionine</name>
        <dbReference type="ChEBI" id="CHEBI:59789"/>
    </ligand>
</feature>
<feature type="region of interest" description="Disordered" evidence="7">
    <location>
        <begin position="220"/>
        <end position="241"/>
    </location>
</feature>
<gene>
    <name evidence="6" type="primary">rsmG</name>
    <name evidence="8" type="synonym">gidB</name>
    <name evidence="8" type="ORF">GCWU000342_01597</name>
</gene>
<reference evidence="8" key="1">
    <citation type="submission" date="2009-04" db="EMBL/GenBank/DDBJ databases">
        <authorList>
            <person name="Weinstock G."/>
            <person name="Sodergren E."/>
            <person name="Clifton S."/>
            <person name="Fulton L."/>
            <person name="Fulton B."/>
            <person name="Courtney L."/>
            <person name="Fronick C."/>
            <person name="Harrison M."/>
            <person name="Strong C."/>
            <person name="Farmer C."/>
            <person name="Delahaunty K."/>
            <person name="Markovic C."/>
            <person name="Hall O."/>
            <person name="Minx P."/>
            <person name="Tomlinson C."/>
            <person name="Mitreva M."/>
            <person name="Nelson J."/>
            <person name="Hou S."/>
            <person name="Wollam A."/>
            <person name="Pepin K.H."/>
            <person name="Johnson M."/>
            <person name="Bhonagiri V."/>
            <person name="Nash W.E."/>
            <person name="Warren W."/>
            <person name="Chinwalla A."/>
            <person name="Mardis E.R."/>
            <person name="Wilson R.K."/>
        </authorList>
    </citation>
    <scope>NUCLEOTIDE SEQUENCE [LARGE SCALE GENOMIC DNA]</scope>
    <source>
        <strain evidence="8">DSM 14600</strain>
    </source>
</reference>
<dbReference type="GO" id="GO:0005829">
    <property type="term" value="C:cytosol"/>
    <property type="evidence" value="ECO:0007669"/>
    <property type="project" value="TreeGrafter"/>
</dbReference>
<dbReference type="PANTHER" id="PTHR31760">
    <property type="entry name" value="S-ADENOSYL-L-METHIONINE-DEPENDENT METHYLTRANSFERASES SUPERFAMILY PROTEIN"/>
    <property type="match status" value="1"/>
</dbReference>
<evidence type="ECO:0000256" key="7">
    <source>
        <dbReference type="SAM" id="MobiDB-lite"/>
    </source>
</evidence>
<evidence type="ECO:0000256" key="4">
    <source>
        <dbReference type="ARBA" id="ARBA00022679"/>
    </source>
</evidence>
<dbReference type="Gene3D" id="3.40.50.150">
    <property type="entry name" value="Vaccinia Virus protein VP39"/>
    <property type="match status" value="1"/>
</dbReference>
<protein>
    <recommendedName>
        <fullName evidence="6">Ribosomal RNA small subunit methyltransferase G</fullName>
        <ecNumber evidence="6">2.1.1.-</ecNumber>
    </recommendedName>
    <alternativeName>
        <fullName evidence="6">16S rRNA 7-methylguanosine methyltransferase</fullName>
        <shortName evidence="6">16S rRNA m7G methyltransferase</shortName>
    </alternativeName>
</protein>
<feature type="binding site" evidence="6">
    <location>
        <begin position="129"/>
        <end position="130"/>
    </location>
    <ligand>
        <name>S-adenosyl-L-methionine</name>
        <dbReference type="ChEBI" id="CHEBI:59789"/>
    </ligand>
</feature>
<dbReference type="Pfam" id="PF02527">
    <property type="entry name" value="GidB"/>
    <property type="match status" value="1"/>
</dbReference>